<evidence type="ECO:0000313" key="4">
    <source>
        <dbReference type="Proteomes" id="UP000663866"/>
    </source>
</evidence>
<evidence type="ECO:0000313" key="1">
    <source>
        <dbReference type="EMBL" id="CAF2134195.1"/>
    </source>
</evidence>
<comment type="caution">
    <text evidence="1">The sequence shown here is derived from an EMBL/GenBank/DDBJ whole genome shotgun (WGS) entry which is preliminary data.</text>
</comment>
<dbReference type="AlphaFoldDB" id="A0A816W030"/>
<protein>
    <submittedName>
        <fullName evidence="1">Uncharacterized protein</fullName>
    </submittedName>
</protein>
<dbReference type="EMBL" id="CAJOBG010000138">
    <property type="protein sequence ID" value="CAF3764842.1"/>
    <property type="molecule type" value="Genomic_DNA"/>
</dbReference>
<dbReference type="Proteomes" id="UP000663866">
    <property type="component" value="Unassembled WGS sequence"/>
</dbReference>
<evidence type="ECO:0000313" key="2">
    <source>
        <dbReference type="EMBL" id="CAF3764842.1"/>
    </source>
</evidence>
<organism evidence="1 3">
    <name type="scientific">Rotaria magnacalcarata</name>
    <dbReference type="NCBI Taxonomy" id="392030"/>
    <lineage>
        <taxon>Eukaryota</taxon>
        <taxon>Metazoa</taxon>
        <taxon>Spiralia</taxon>
        <taxon>Gnathifera</taxon>
        <taxon>Rotifera</taxon>
        <taxon>Eurotatoria</taxon>
        <taxon>Bdelloidea</taxon>
        <taxon>Philodinida</taxon>
        <taxon>Philodinidae</taxon>
        <taxon>Rotaria</taxon>
    </lineage>
</organism>
<reference evidence="1" key="1">
    <citation type="submission" date="2021-02" db="EMBL/GenBank/DDBJ databases">
        <authorList>
            <person name="Nowell W R."/>
        </authorList>
    </citation>
    <scope>NUCLEOTIDE SEQUENCE</scope>
</reference>
<gene>
    <name evidence="2" type="ORF">OVN521_LOCUS1898</name>
    <name evidence="1" type="ORF">WKI299_LOCUS26885</name>
</gene>
<accession>A0A816W030</accession>
<dbReference type="EMBL" id="CAJNRF010011676">
    <property type="protein sequence ID" value="CAF2134195.1"/>
    <property type="molecule type" value="Genomic_DNA"/>
</dbReference>
<dbReference type="Proteomes" id="UP000663856">
    <property type="component" value="Unassembled WGS sequence"/>
</dbReference>
<proteinExistence type="predicted"/>
<sequence length="137" mass="15941">MISVIMHHPGRKYSFPTLYLDDHKHSGRFLINWLNDNSFLVYSPYIEGAYCINYVLFRNVQGQKLELFVDKPCQQCKHFTTAWKSHINSQFHQNSTAATVNFIRAYKDSSLSILSLLDKDRIDKINRSQAILSSIVK</sequence>
<evidence type="ECO:0000313" key="3">
    <source>
        <dbReference type="Proteomes" id="UP000663856"/>
    </source>
</evidence>
<name>A0A816W030_9BILA</name>
<keyword evidence="4" id="KW-1185">Reference proteome</keyword>